<keyword evidence="3" id="KW-1185">Reference proteome</keyword>
<evidence type="ECO:0000313" key="3">
    <source>
        <dbReference type="Proteomes" id="UP001235939"/>
    </source>
</evidence>
<dbReference type="EMBL" id="CP092866">
    <property type="protein sequence ID" value="UYV67079.1"/>
    <property type="molecule type" value="Genomic_DNA"/>
</dbReference>
<dbReference type="Proteomes" id="UP001235939">
    <property type="component" value="Chromosome 04"/>
</dbReference>
<gene>
    <name evidence="2" type="ORF">LAZ67_4003835</name>
</gene>
<reference evidence="2 3" key="1">
    <citation type="submission" date="2022-01" db="EMBL/GenBank/DDBJ databases">
        <title>A chromosomal length assembly of Cordylochernes scorpioides.</title>
        <authorList>
            <person name="Zeh D."/>
            <person name="Zeh J."/>
        </authorList>
    </citation>
    <scope>NUCLEOTIDE SEQUENCE [LARGE SCALE GENOMIC DNA]</scope>
    <source>
        <strain evidence="2">IN4F17</strain>
        <tissue evidence="2">Whole Body</tissue>
    </source>
</reference>
<evidence type="ECO:0000313" key="2">
    <source>
        <dbReference type="EMBL" id="UYV67079.1"/>
    </source>
</evidence>
<keyword evidence="1" id="KW-0175">Coiled coil</keyword>
<sequence>MSEVLSAFSLIGSRLILNKFIVTTLLSRRCLRSRLSWQRLERLSTHLEASRHVFSPQMCSDSVLLHTGMSSRRTNPLQAGRYLDSFLHYGTSWTGFTILLIIGGIELNPGPKRQTTLTPAISPATHETADSDLKVLILNLSTEMKSMRERLDSGLAQIGRRLEEWDKRAQEMETKITQSMEAQRNTDKRVVSNTLQLHELEARMEYTEARLREQNLIFYGIVREENENPFDCNRKVKSIITDKMGLTDEVKITKFHRLSRAENSPVLAVIPDHEEEQDKDYSLKVRDQRRILIAKRKELFGRGIKAKLRDNKLIIDDTTYSVVNGEIVNSRGNTI</sequence>
<feature type="coiled-coil region" evidence="1">
    <location>
        <begin position="155"/>
        <end position="217"/>
    </location>
</feature>
<protein>
    <submittedName>
        <fullName evidence="2">Uncharacterized protein</fullName>
    </submittedName>
</protein>
<evidence type="ECO:0000256" key="1">
    <source>
        <dbReference type="SAM" id="Coils"/>
    </source>
</evidence>
<accession>A0ABY6KE07</accession>
<organism evidence="2 3">
    <name type="scientific">Cordylochernes scorpioides</name>
    <dbReference type="NCBI Taxonomy" id="51811"/>
    <lineage>
        <taxon>Eukaryota</taxon>
        <taxon>Metazoa</taxon>
        <taxon>Ecdysozoa</taxon>
        <taxon>Arthropoda</taxon>
        <taxon>Chelicerata</taxon>
        <taxon>Arachnida</taxon>
        <taxon>Pseudoscorpiones</taxon>
        <taxon>Cheliferoidea</taxon>
        <taxon>Chernetidae</taxon>
        <taxon>Cordylochernes</taxon>
    </lineage>
</organism>
<proteinExistence type="predicted"/>
<name>A0ABY6KE07_9ARAC</name>